<evidence type="ECO:0000313" key="2">
    <source>
        <dbReference type="EMBL" id="UPM44314.1"/>
    </source>
</evidence>
<evidence type="ECO:0000259" key="1">
    <source>
        <dbReference type="Pfam" id="PF01261"/>
    </source>
</evidence>
<gene>
    <name evidence="2" type="ORF">MW046_15000</name>
</gene>
<dbReference type="SUPFAM" id="SSF51658">
    <property type="entry name" value="Xylose isomerase-like"/>
    <property type="match status" value="1"/>
</dbReference>
<feature type="domain" description="Xylose isomerase-like TIM barrel" evidence="1">
    <location>
        <begin position="20"/>
        <end position="287"/>
    </location>
</feature>
<name>A0A8U0A5K1_9EURY</name>
<evidence type="ECO:0000313" key="3">
    <source>
        <dbReference type="Proteomes" id="UP000831768"/>
    </source>
</evidence>
<dbReference type="GeneID" id="71929381"/>
<keyword evidence="2" id="KW-0413">Isomerase</keyword>
<dbReference type="GO" id="GO:0016853">
    <property type="term" value="F:isomerase activity"/>
    <property type="evidence" value="ECO:0007669"/>
    <property type="project" value="UniProtKB-KW"/>
</dbReference>
<protein>
    <submittedName>
        <fullName evidence="2">Sugar phosphate isomerase/epimerase</fullName>
    </submittedName>
</protein>
<dbReference type="InterPro" id="IPR036237">
    <property type="entry name" value="Xyl_isomerase-like_sf"/>
</dbReference>
<proteinExistence type="predicted"/>
<dbReference type="KEGG" id="haad:MW046_15000"/>
<dbReference type="InterPro" id="IPR050312">
    <property type="entry name" value="IolE/XylAMocC-like"/>
</dbReference>
<dbReference type="Proteomes" id="UP000831768">
    <property type="component" value="Plasmid unnamed1"/>
</dbReference>
<dbReference type="RefSeq" id="WP_247994968.1">
    <property type="nucleotide sequence ID" value="NZ_CP096020.1"/>
</dbReference>
<keyword evidence="3" id="KW-1185">Reference proteome</keyword>
<geneLocation type="plasmid" evidence="2 3">
    <name>unnamed1</name>
</geneLocation>
<organism evidence="2 3">
    <name type="scientific">Halocatena salina</name>
    <dbReference type="NCBI Taxonomy" id="2934340"/>
    <lineage>
        <taxon>Archaea</taxon>
        <taxon>Methanobacteriati</taxon>
        <taxon>Methanobacteriota</taxon>
        <taxon>Stenosarchaea group</taxon>
        <taxon>Halobacteria</taxon>
        <taxon>Halobacteriales</taxon>
        <taxon>Natronomonadaceae</taxon>
        <taxon>Halocatena</taxon>
    </lineage>
</organism>
<reference evidence="2" key="1">
    <citation type="submission" date="2022-04" db="EMBL/GenBank/DDBJ databases">
        <title>Halocatena sp. nov., isolated from a salt lake.</title>
        <authorList>
            <person name="Cui H.-L."/>
        </authorList>
    </citation>
    <scope>NUCLEOTIDE SEQUENCE</scope>
    <source>
        <strain evidence="2">AD-1</strain>
        <plasmid evidence="2">unnamed1</plasmid>
    </source>
</reference>
<sequence length="291" mass="31757">MQFGFSTNAFRGHSLEATIETLADAGYDGIEILLDTPHLYPGDADRADVRQVRKLLDAHDLAISNCNAFMLSAIERSETSHQADYPHETAAFHHPSFIEPDATDRRARIEHTQAALETAAALGASRISIQPGGPVPVDKSDERAVEEFVDGLQTVAATAETVGIDVLIEPEPELLVETSEQFLDLVDRIDSPRVGCNFDAGHFYASGEDPVALIDVLAEYTCHYHLEDIPADRTHDHTQLGEGAMDIDGFLGALSDSGYDGFVTVELYPYEATAPETARGAMEYLEDHGWV</sequence>
<keyword evidence="2" id="KW-0614">Plasmid</keyword>
<accession>A0A8U0A5K1</accession>
<dbReference type="InterPro" id="IPR013022">
    <property type="entry name" value="Xyl_isomerase-like_TIM-brl"/>
</dbReference>
<dbReference type="Gene3D" id="3.20.20.150">
    <property type="entry name" value="Divalent-metal-dependent TIM barrel enzymes"/>
    <property type="match status" value="1"/>
</dbReference>
<dbReference type="AlphaFoldDB" id="A0A8U0A5K1"/>
<dbReference type="PANTHER" id="PTHR12110">
    <property type="entry name" value="HYDROXYPYRUVATE ISOMERASE"/>
    <property type="match status" value="1"/>
</dbReference>
<dbReference type="EMBL" id="CP096020">
    <property type="protein sequence ID" value="UPM44314.1"/>
    <property type="molecule type" value="Genomic_DNA"/>
</dbReference>
<dbReference type="Pfam" id="PF01261">
    <property type="entry name" value="AP_endonuc_2"/>
    <property type="match status" value="1"/>
</dbReference>